<protein>
    <submittedName>
        <fullName evidence="3">Peptidyl-prolyl cis-trans isomerase C</fullName>
    </submittedName>
</protein>
<dbReference type="InterPro" id="IPR027304">
    <property type="entry name" value="Trigger_fact/SurA_dom_sf"/>
</dbReference>
<dbReference type="PANTHER" id="PTHR47245:SF2">
    <property type="entry name" value="PEPTIDYL-PROLYL CIS-TRANS ISOMERASE HP_0175-RELATED"/>
    <property type="match status" value="1"/>
</dbReference>
<sequence length="252" mass="28795">MENKVLATVGEKKITQEDLNIALKYAPREQAAQFNTFEGKKYLLNEMIMQELIYLDAKDKGLDKDSAYQSELEALKENLLKQYAINQLLKSVTVEEADARAYYESHINQFQQGESVRARHILIHDEESAKEALAELKSGKSFEEAAAELSECPSRGQGGDLGYFERGKMVREFENAAFELESGQVSDLVKTQFGYHIIKVEDKKEASVIPYEQVKGQIISYLEKNMQNKKVVEHANQLRDDYPITIFEDQLI</sequence>
<dbReference type="SUPFAM" id="SSF109998">
    <property type="entry name" value="Triger factor/SurA peptide-binding domain-like"/>
    <property type="match status" value="1"/>
</dbReference>
<accession>A0A1M6IG77</accession>
<reference evidence="4" key="1">
    <citation type="submission" date="2016-11" db="EMBL/GenBank/DDBJ databases">
        <authorList>
            <person name="Varghese N."/>
            <person name="Submissions S."/>
        </authorList>
    </citation>
    <scope>NUCLEOTIDE SEQUENCE [LARGE SCALE GENOMIC DNA]</scope>
    <source>
        <strain evidence="4">DSM 17957</strain>
    </source>
</reference>
<proteinExistence type="predicted"/>
<dbReference type="InterPro" id="IPR046357">
    <property type="entry name" value="PPIase_dom_sf"/>
</dbReference>
<dbReference type="InterPro" id="IPR023058">
    <property type="entry name" value="PPIase_PpiC_CS"/>
</dbReference>
<evidence type="ECO:0000313" key="3">
    <source>
        <dbReference type="EMBL" id="SHJ33423.1"/>
    </source>
</evidence>
<dbReference type="STRING" id="1121919.SAMN02745975_01840"/>
<dbReference type="Pfam" id="PF00639">
    <property type="entry name" value="Rotamase"/>
    <property type="match status" value="1"/>
</dbReference>
<dbReference type="Gene3D" id="3.10.50.40">
    <property type="match status" value="1"/>
</dbReference>
<organism evidence="3 4">
    <name type="scientific">Geosporobacter subterraneus DSM 17957</name>
    <dbReference type="NCBI Taxonomy" id="1121919"/>
    <lineage>
        <taxon>Bacteria</taxon>
        <taxon>Bacillati</taxon>
        <taxon>Bacillota</taxon>
        <taxon>Clostridia</taxon>
        <taxon>Peptostreptococcales</taxon>
        <taxon>Thermotaleaceae</taxon>
        <taxon>Geosporobacter</taxon>
    </lineage>
</organism>
<evidence type="ECO:0000313" key="4">
    <source>
        <dbReference type="Proteomes" id="UP000184536"/>
    </source>
</evidence>
<feature type="domain" description="PpiC" evidence="2">
    <location>
        <begin position="113"/>
        <end position="202"/>
    </location>
</feature>
<evidence type="ECO:0000256" key="1">
    <source>
        <dbReference type="PROSITE-ProRule" id="PRU00278"/>
    </source>
</evidence>
<dbReference type="AlphaFoldDB" id="A0A1M6IG77"/>
<keyword evidence="4" id="KW-1185">Reference proteome</keyword>
<gene>
    <name evidence="3" type="ORF">SAMN02745975_01840</name>
</gene>
<evidence type="ECO:0000259" key="2">
    <source>
        <dbReference type="PROSITE" id="PS50198"/>
    </source>
</evidence>
<dbReference type="PANTHER" id="PTHR47245">
    <property type="entry name" value="PEPTIDYLPROLYL ISOMERASE"/>
    <property type="match status" value="1"/>
</dbReference>
<dbReference type="Proteomes" id="UP000184536">
    <property type="component" value="Unassembled WGS sequence"/>
</dbReference>
<dbReference type="RefSeq" id="WP_110940992.1">
    <property type="nucleotide sequence ID" value="NZ_FQZV01000021.1"/>
</dbReference>
<keyword evidence="1" id="KW-0697">Rotamase</keyword>
<dbReference type="GO" id="GO:0003755">
    <property type="term" value="F:peptidyl-prolyl cis-trans isomerase activity"/>
    <property type="evidence" value="ECO:0007669"/>
    <property type="project" value="UniProtKB-KW"/>
</dbReference>
<dbReference type="InterPro" id="IPR000297">
    <property type="entry name" value="PPIase_PpiC"/>
</dbReference>
<keyword evidence="1 3" id="KW-0413">Isomerase</keyword>
<name>A0A1M6IG77_9FIRM</name>
<dbReference type="Gene3D" id="1.10.8.1040">
    <property type="match status" value="1"/>
</dbReference>
<dbReference type="SUPFAM" id="SSF54534">
    <property type="entry name" value="FKBP-like"/>
    <property type="match status" value="1"/>
</dbReference>
<dbReference type="PROSITE" id="PS01096">
    <property type="entry name" value="PPIC_PPIASE_1"/>
    <property type="match status" value="1"/>
</dbReference>
<dbReference type="InterPro" id="IPR050245">
    <property type="entry name" value="PrsA_foldase"/>
</dbReference>
<dbReference type="PROSITE" id="PS50198">
    <property type="entry name" value="PPIC_PPIASE_2"/>
    <property type="match status" value="1"/>
</dbReference>
<dbReference type="OrthoDB" id="14196at2"/>
<dbReference type="EMBL" id="FQZV01000021">
    <property type="protein sequence ID" value="SHJ33423.1"/>
    <property type="molecule type" value="Genomic_DNA"/>
</dbReference>